<keyword evidence="2" id="KW-1185">Reference proteome</keyword>
<proteinExistence type="predicted"/>
<dbReference type="AlphaFoldDB" id="A0A3N4HFD7"/>
<reference evidence="1 2" key="1">
    <citation type="journal article" date="2018" name="Nat. Ecol. Evol.">
        <title>Pezizomycetes genomes reveal the molecular basis of ectomycorrhizal truffle lifestyle.</title>
        <authorList>
            <person name="Murat C."/>
            <person name="Payen T."/>
            <person name="Noel B."/>
            <person name="Kuo A."/>
            <person name="Morin E."/>
            <person name="Chen J."/>
            <person name="Kohler A."/>
            <person name="Krizsan K."/>
            <person name="Balestrini R."/>
            <person name="Da Silva C."/>
            <person name="Montanini B."/>
            <person name="Hainaut M."/>
            <person name="Levati E."/>
            <person name="Barry K.W."/>
            <person name="Belfiori B."/>
            <person name="Cichocki N."/>
            <person name="Clum A."/>
            <person name="Dockter R.B."/>
            <person name="Fauchery L."/>
            <person name="Guy J."/>
            <person name="Iotti M."/>
            <person name="Le Tacon F."/>
            <person name="Lindquist E.A."/>
            <person name="Lipzen A."/>
            <person name="Malagnac F."/>
            <person name="Mello A."/>
            <person name="Molinier V."/>
            <person name="Miyauchi S."/>
            <person name="Poulain J."/>
            <person name="Riccioni C."/>
            <person name="Rubini A."/>
            <person name="Sitrit Y."/>
            <person name="Splivallo R."/>
            <person name="Traeger S."/>
            <person name="Wang M."/>
            <person name="Zifcakova L."/>
            <person name="Wipf D."/>
            <person name="Zambonelli A."/>
            <person name="Paolocci F."/>
            <person name="Nowrousian M."/>
            <person name="Ottonello S."/>
            <person name="Baldrian P."/>
            <person name="Spatafora J.W."/>
            <person name="Henrissat B."/>
            <person name="Nagy L.G."/>
            <person name="Aury J.M."/>
            <person name="Wincker P."/>
            <person name="Grigoriev I.V."/>
            <person name="Bonfante P."/>
            <person name="Martin F.M."/>
        </authorList>
    </citation>
    <scope>NUCLEOTIDE SEQUENCE [LARGE SCALE GENOMIC DNA]</scope>
    <source>
        <strain evidence="1 2">RN42</strain>
    </source>
</reference>
<evidence type="ECO:0000313" key="1">
    <source>
        <dbReference type="EMBL" id="RPA71608.1"/>
    </source>
</evidence>
<name>A0A3N4HFD7_ASCIM</name>
<feature type="non-terminal residue" evidence="1">
    <location>
        <position position="1"/>
    </location>
</feature>
<dbReference type="Proteomes" id="UP000275078">
    <property type="component" value="Unassembled WGS sequence"/>
</dbReference>
<accession>A0A3N4HFD7</accession>
<evidence type="ECO:0000313" key="2">
    <source>
        <dbReference type="Proteomes" id="UP000275078"/>
    </source>
</evidence>
<dbReference type="EMBL" id="ML119913">
    <property type="protein sequence ID" value="RPA71608.1"/>
    <property type="molecule type" value="Genomic_DNA"/>
</dbReference>
<gene>
    <name evidence="1" type="ORF">BJ508DRAFT_217875</name>
</gene>
<protein>
    <submittedName>
        <fullName evidence="1">Uncharacterized protein</fullName>
    </submittedName>
</protein>
<organism evidence="1 2">
    <name type="scientific">Ascobolus immersus RN42</name>
    <dbReference type="NCBI Taxonomy" id="1160509"/>
    <lineage>
        <taxon>Eukaryota</taxon>
        <taxon>Fungi</taxon>
        <taxon>Dikarya</taxon>
        <taxon>Ascomycota</taxon>
        <taxon>Pezizomycotina</taxon>
        <taxon>Pezizomycetes</taxon>
        <taxon>Pezizales</taxon>
        <taxon>Ascobolaceae</taxon>
        <taxon>Ascobolus</taxon>
    </lineage>
</organism>
<sequence length="53" mass="6024">SLTMGERTGSRILFNLWPYVIVTENKDYSNINPLNCRALFYGIKPSLCTKDVA</sequence>